<protein>
    <submittedName>
        <fullName evidence="2">Uncharacterized protein</fullName>
    </submittedName>
</protein>
<feature type="chain" id="PRO_5041365827" evidence="1">
    <location>
        <begin position="19"/>
        <end position="523"/>
    </location>
</feature>
<dbReference type="EMBL" id="JAULSV010000006">
    <property type="protein sequence ID" value="KAK0641790.1"/>
    <property type="molecule type" value="Genomic_DNA"/>
</dbReference>
<dbReference type="Proteomes" id="UP001174936">
    <property type="component" value="Unassembled WGS sequence"/>
</dbReference>
<keyword evidence="3" id="KW-1185">Reference proteome</keyword>
<keyword evidence="1" id="KW-0732">Signal</keyword>
<proteinExistence type="predicted"/>
<accession>A0AA39XZD9</accession>
<reference evidence="2" key="1">
    <citation type="submission" date="2023-06" db="EMBL/GenBank/DDBJ databases">
        <title>Genome-scale phylogeny and comparative genomics of the fungal order Sordariales.</title>
        <authorList>
            <consortium name="Lawrence Berkeley National Laboratory"/>
            <person name="Hensen N."/>
            <person name="Bonometti L."/>
            <person name="Westerberg I."/>
            <person name="Brannstrom I.O."/>
            <person name="Guillou S."/>
            <person name="Cros-Aarteil S."/>
            <person name="Calhoun S."/>
            <person name="Haridas S."/>
            <person name="Kuo A."/>
            <person name="Mondo S."/>
            <person name="Pangilinan J."/>
            <person name="Riley R."/>
            <person name="Labutti K."/>
            <person name="Andreopoulos B."/>
            <person name="Lipzen A."/>
            <person name="Chen C."/>
            <person name="Yanf M."/>
            <person name="Daum C."/>
            <person name="Ng V."/>
            <person name="Clum A."/>
            <person name="Steindorff A."/>
            <person name="Ohm R."/>
            <person name="Martin F."/>
            <person name="Silar P."/>
            <person name="Natvig D."/>
            <person name="Lalanne C."/>
            <person name="Gautier V."/>
            <person name="Ament-Velasquez S.L."/>
            <person name="Kruys A."/>
            <person name="Hutchinson M.I."/>
            <person name="Powell A.J."/>
            <person name="Barry K."/>
            <person name="Miller A.N."/>
            <person name="Grigoriev I.V."/>
            <person name="Debuchy R."/>
            <person name="Gladieux P."/>
            <person name="Thoren M.H."/>
            <person name="Johannesson H."/>
        </authorList>
    </citation>
    <scope>NUCLEOTIDE SEQUENCE</scope>
    <source>
        <strain evidence="2">SMH2532-1</strain>
    </source>
</reference>
<name>A0AA39XZD9_9PEZI</name>
<sequence>MLGRAGWLALTSGSLAVAQSDVRDQRTGNWTTISCEHPMMVNAENFTGAERWGVLDADHAWADILTAWRTAFYTDMGLDFQTAVFHQLSTYSGTSCGKAWAVGGCKQVMSCEDRFDWSGAASSLIMNSFVVVHTMFSHLFNALADLANADLRNFGVDFGILSDTETKSTDGEIARIAPVLLDMIPLASLVALAPTFNISIDQNPYFTPSPAVRKSIVMEILSVMAPIVQERMKSTNASDNVWGWTYTQDIQRGYLNPLYVHHAWQNLTSDAGVALFSGSEDSIKHLTNLISDGKMLALNRSTDNPRGDLIPETPASGRARRDAVLRGMYAFGIPAGWTANSAGVFVFESGIDCGSKDRLPLMSDFINIPSTVMTQETANATASCHNGKMYFLVSANRNGQAFSAPKGIEKLDTDQYGKLSRHDIIQGAIRTYESNGNKNGAPKINPTDPAMLSTIYDEGVLTPRYIRLAVCGGDEVARNRGSNGYSTYPCDRVGQENGGLSSFGTLGRGVWWSALMGSLFWIL</sequence>
<evidence type="ECO:0000256" key="1">
    <source>
        <dbReference type="SAM" id="SignalP"/>
    </source>
</evidence>
<feature type="signal peptide" evidence="1">
    <location>
        <begin position="1"/>
        <end position="18"/>
    </location>
</feature>
<organism evidence="2 3">
    <name type="scientific">Cercophora newfieldiana</name>
    <dbReference type="NCBI Taxonomy" id="92897"/>
    <lineage>
        <taxon>Eukaryota</taxon>
        <taxon>Fungi</taxon>
        <taxon>Dikarya</taxon>
        <taxon>Ascomycota</taxon>
        <taxon>Pezizomycotina</taxon>
        <taxon>Sordariomycetes</taxon>
        <taxon>Sordariomycetidae</taxon>
        <taxon>Sordariales</taxon>
        <taxon>Lasiosphaeriaceae</taxon>
        <taxon>Cercophora</taxon>
    </lineage>
</organism>
<gene>
    <name evidence="2" type="ORF">B0T16DRAFT_461821</name>
</gene>
<dbReference type="AlphaFoldDB" id="A0AA39XZD9"/>
<evidence type="ECO:0000313" key="3">
    <source>
        <dbReference type="Proteomes" id="UP001174936"/>
    </source>
</evidence>
<evidence type="ECO:0000313" key="2">
    <source>
        <dbReference type="EMBL" id="KAK0641790.1"/>
    </source>
</evidence>
<comment type="caution">
    <text evidence="2">The sequence shown here is derived from an EMBL/GenBank/DDBJ whole genome shotgun (WGS) entry which is preliminary data.</text>
</comment>